<organism evidence="1 2">
    <name type="scientific">Pseudomonas plecoglossicida</name>
    <dbReference type="NCBI Taxonomy" id="70775"/>
    <lineage>
        <taxon>Bacteria</taxon>
        <taxon>Pseudomonadati</taxon>
        <taxon>Pseudomonadota</taxon>
        <taxon>Gammaproteobacteria</taxon>
        <taxon>Pseudomonadales</taxon>
        <taxon>Pseudomonadaceae</taxon>
        <taxon>Pseudomonas</taxon>
    </lineage>
</organism>
<name>A0A2R7USL5_PSEDL</name>
<dbReference type="Proteomes" id="UP000244874">
    <property type="component" value="Unassembled WGS sequence"/>
</dbReference>
<accession>A0A2R7USL5</accession>
<comment type="caution">
    <text evidence="1">The sequence shown here is derived from an EMBL/GenBank/DDBJ whole genome shotgun (WGS) entry which is preliminary data.</text>
</comment>
<sequence length="159" mass="17918">MAVAVAIWVPYRQNRQAQIQIKLKESSERLNSISAALALGKHVLRVNLGLSSEMMILKIRDQFRNVERQAAAHHAIQAASMLREIPVTEFSTEMVEFIVKLREIANYGEYAGGKLTQFSGMTWDSTGVHTQLNDNLNELKSLLSRLEAMLDRASPQVEH</sequence>
<reference evidence="1 2" key="1">
    <citation type="submission" date="2018-04" db="EMBL/GenBank/DDBJ databases">
        <authorList>
            <person name="Go L.Y."/>
            <person name="Mitchell J.A."/>
        </authorList>
    </citation>
    <scope>NUCLEOTIDE SEQUENCE [LARGE SCALE GENOMIC DNA]</scope>
    <source>
        <strain evidence="1 2">KCJK7865</strain>
    </source>
</reference>
<dbReference type="AlphaFoldDB" id="A0A2R7USL5"/>
<proteinExistence type="predicted"/>
<evidence type="ECO:0000313" key="1">
    <source>
        <dbReference type="EMBL" id="PTU54114.1"/>
    </source>
</evidence>
<evidence type="ECO:0000313" key="2">
    <source>
        <dbReference type="Proteomes" id="UP000244874"/>
    </source>
</evidence>
<gene>
    <name evidence="1" type="ORF">DBB42_00975</name>
</gene>
<dbReference type="EMBL" id="QANO01000050">
    <property type="protein sequence ID" value="PTU54114.1"/>
    <property type="molecule type" value="Genomic_DNA"/>
</dbReference>
<protein>
    <submittedName>
        <fullName evidence="1">Uncharacterized protein</fullName>
    </submittedName>
</protein>